<proteinExistence type="inferred from homology"/>
<evidence type="ECO:0000256" key="5">
    <source>
        <dbReference type="ARBA" id="ARBA00023274"/>
    </source>
</evidence>
<geneLocation type="mitochondrion" evidence="7"/>
<gene>
    <name evidence="7" type="primary">rps3</name>
</gene>
<comment type="similarity">
    <text evidence="2">Belongs to the universal ribosomal protein uS3 family.</text>
</comment>
<name>V9N301_9BASI</name>
<dbReference type="RefSeq" id="YP_008994139.1">
    <property type="nucleotide sequence ID" value="NC_023248.1"/>
</dbReference>
<evidence type="ECO:0000256" key="3">
    <source>
        <dbReference type="ARBA" id="ARBA00022980"/>
    </source>
</evidence>
<dbReference type="GO" id="GO:1990904">
    <property type="term" value="C:ribonucleoprotein complex"/>
    <property type="evidence" value="ECO:0007669"/>
    <property type="project" value="UniProtKB-KW"/>
</dbReference>
<organism evidence="7">
    <name type="scientific">Jaminaea angkorensis</name>
    <dbReference type="NCBI Taxonomy" id="542766"/>
    <lineage>
        <taxon>Eukaryota</taxon>
        <taxon>Fungi</taxon>
        <taxon>Dikarya</taxon>
        <taxon>Basidiomycota</taxon>
        <taxon>Ustilaginomycotina</taxon>
        <taxon>Exobasidiomycetes</taxon>
        <taxon>Microstromatales</taxon>
        <taxon>Microstromatales incertae sedis</taxon>
        <taxon>Jaminaea</taxon>
    </lineage>
</organism>
<keyword evidence="3 7" id="KW-0689">Ribosomal protein</keyword>
<evidence type="ECO:0000313" key="7">
    <source>
        <dbReference type="EMBL" id="AGJ71970.1"/>
    </source>
</evidence>
<evidence type="ECO:0000256" key="1">
    <source>
        <dbReference type="ARBA" id="ARBA00004173"/>
    </source>
</evidence>
<dbReference type="EMBL" id="KC628747">
    <property type="protein sequence ID" value="AGJ71970.1"/>
    <property type="molecule type" value="Genomic_DNA"/>
</dbReference>
<accession>V9N301</accession>
<evidence type="ECO:0000256" key="6">
    <source>
        <dbReference type="ARBA" id="ARBA00035157"/>
    </source>
</evidence>
<sequence>MNTVLTNVYQIKVNNKSIAPLGSAVESLNGIAEKIIEGYFLGLQNYLISKIQFSTNTNKVEIQFFYYVSTASANKKNRFTKKTFLKSKDLVMLTKDLENLYNKEVKLSINRIHYPYLNAIILSKYLCNNASSNNFLEFTESIFKYPKYYAVLLPYYIVGIKLSLHGRLVTQRQIPRKTTNMKVQGTLSSLKAKITKDTGATTFKNELGQFTLSVEIAQRLGKFHNKELYSTFLIFII</sequence>
<dbReference type="InterPro" id="IPR007980">
    <property type="entry name" value="Ribosomal_uS3m_fun"/>
</dbReference>
<dbReference type="GO" id="GO:0005739">
    <property type="term" value="C:mitochondrion"/>
    <property type="evidence" value="ECO:0007669"/>
    <property type="project" value="UniProtKB-SubCell"/>
</dbReference>
<dbReference type="AlphaFoldDB" id="V9N301"/>
<evidence type="ECO:0000256" key="2">
    <source>
        <dbReference type="ARBA" id="ARBA00010761"/>
    </source>
</evidence>
<dbReference type="Pfam" id="PF05316">
    <property type="entry name" value="VAR1"/>
    <property type="match status" value="1"/>
</dbReference>
<keyword evidence="5" id="KW-0687">Ribonucleoprotein</keyword>
<comment type="subcellular location">
    <subcellularLocation>
        <location evidence="1">Mitochondrion</location>
    </subcellularLocation>
</comment>
<dbReference type="GO" id="GO:0006412">
    <property type="term" value="P:translation"/>
    <property type="evidence" value="ECO:0007669"/>
    <property type="project" value="InterPro"/>
</dbReference>
<keyword evidence="4 7" id="KW-0496">Mitochondrion</keyword>
<dbReference type="GeneID" id="18129047"/>
<protein>
    <recommendedName>
        <fullName evidence="6">Small ribosomal subunit protein uS3m</fullName>
    </recommendedName>
</protein>
<evidence type="ECO:0000256" key="4">
    <source>
        <dbReference type="ARBA" id="ARBA00023128"/>
    </source>
</evidence>
<dbReference type="GO" id="GO:0003735">
    <property type="term" value="F:structural constituent of ribosome"/>
    <property type="evidence" value="ECO:0007669"/>
    <property type="project" value="InterPro"/>
</dbReference>
<reference evidence="7" key="1">
    <citation type="journal article" date="2014" name="Curr. Genet.">
        <title>Mitochondrial genome of the basidiomycetous yeast Jaminaea angkorensis.</title>
        <authorList>
            <person name="Hegedusova E."/>
            <person name="Brejova B."/>
            <person name="Tomaska L."/>
            <person name="Sipiczki M."/>
            <person name="Nosek J."/>
        </authorList>
    </citation>
    <scope>NUCLEOTIDE SEQUENCE</scope>
    <source>
        <strain evidence="7">C5b</strain>
    </source>
</reference>
<dbReference type="GO" id="GO:0005840">
    <property type="term" value="C:ribosome"/>
    <property type="evidence" value="ECO:0007669"/>
    <property type="project" value="UniProtKB-KW"/>
</dbReference>